<feature type="compositionally biased region" description="Acidic residues" evidence="1">
    <location>
        <begin position="525"/>
        <end position="552"/>
    </location>
</feature>
<dbReference type="InterPro" id="IPR046341">
    <property type="entry name" value="SET_dom_sf"/>
</dbReference>
<feature type="region of interest" description="Disordered" evidence="1">
    <location>
        <begin position="1"/>
        <end position="34"/>
    </location>
</feature>
<dbReference type="InterPro" id="IPR050600">
    <property type="entry name" value="SETD3_SETD6_MTase"/>
</dbReference>
<comment type="caution">
    <text evidence="2">The sequence shown here is derived from an EMBL/GenBank/DDBJ whole genome shotgun (WGS) entry which is preliminary data.</text>
</comment>
<name>A0ABN9VDG9_9DINO</name>
<keyword evidence="3" id="KW-1185">Reference proteome</keyword>
<dbReference type="Gene3D" id="3.90.1410.10">
    <property type="entry name" value="set domain protein methyltransferase, domain 1"/>
    <property type="match status" value="1"/>
</dbReference>
<reference evidence="2" key="1">
    <citation type="submission" date="2023-10" db="EMBL/GenBank/DDBJ databases">
        <authorList>
            <person name="Chen Y."/>
            <person name="Shah S."/>
            <person name="Dougan E. K."/>
            <person name="Thang M."/>
            <person name="Chan C."/>
        </authorList>
    </citation>
    <scope>NUCLEOTIDE SEQUENCE [LARGE SCALE GENOMIC DNA]</scope>
</reference>
<dbReference type="EMBL" id="CAUYUJ010016913">
    <property type="protein sequence ID" value="CAK0870003.1"/>
    <property type="molecule type" value="Genomic_DNA"/>
</dbReference>
<protein>
    <recommendedName>
        <fullName evidence="4">SET domain-containing protein</fullName>
    </recommendedName>
</protein>
<evidence type="ECO:0000313" key="2">
    <source>
        <dbReference type="EMBL" id="CAK0870003.1"/>
    </source>
</evidence>
<evidence type="ECO:0000256" key="1">
    <source>
        <dbReference type="SAM" id="MobiDB-lite"/>
    </source>
</evidence>
<sequence>MAPPSEGQGGPPQKCRKTEGDGAGPSRATAGSESEAERLEEFVRWTAGFTGAATCGLLFQRCDFGIGAFAGRELLPGETVLQVPFSLCITAKSVACEPWFAARIGAGLKALDHPRYSQLPSLIGSLGPLIMPIRVRIWLYLIHARLDNRSPHHVYVRLCPAEYDDPLWWSEEELAELCGSNLLAAARSEQRMIARLFDVHVKPLTTACPEMFPPHVFSLPGLLWARSLWASRAFPRFLAGADCPTKSKGFVGDSAPGALLPGIDSFNHKRGANMEWLIGRAGTGVSLRMPSDTPRTAAVGEQLWINYGPKSDEEWLFNHGFLLDNNSEHNRVELVLLCEGPLKHLRQAARLAKSLDSAAVVHHEAGRRDEAALRVGPFLLEDVGAVPGAGVRQQLPEALVTVVSFLVAALHGQGAHAGPGSWLAEALERQCASLQTPATARLSGTSRPARRQACARAYMASQRMILTNAAGYLRALSEREAAELFALPSSCAPGEAGEHLVAEGRRPLRVVFAEDDAADAGHGGDEDEQASEEDSSDDGDDDDDDDDGDDDATGASSSKAETGSDNDADGALPPQDLDNARRNSDAPESVPNASGDGEVLDTTVSDKVEKNFVLFGDGCAIRVAFETI</sequence>
<organism evidence="2 3">
    <name type="scientific">Prorocentrum cordatum</name>
    <dbReference type="NCBI Taxonomy" id="2364126"/>
    <lineage>
        <taxon>Eukaryota</taxon>
        <taxon>Sar</taxon>
        <taxon>Alveolata</taxon>
        <taxon>Dinophyceae</taxon>
        <taxon>Prorocentrales</taxon>
        <taxon>Prorocentraceae</taxon>
        <taxon>Prorocentrum</taxon>
    </lineage>
</organism>
<dbReference type="SUPFAM" id="SSF82199">
    <property type="entry name" value="SET domain"/>
    <property type="match status" value="1"/>
</dbReference>
<accession>A0ABN9VDG9</accession>
<evidence type="ECO:0008006" key="4">
    <source>
        <dbReference type="Google" id="ProtNLM"/>
    </source>
</evidence>
<feature type="region of interest" description="Disordered" evidence="1">
    <location>
        <begin position="518"/>
        <end position="602"/>
    </location>
</feature>
<evidence type="ECO:0000313" key="3">
    <source>
        <dbReference type="Proteomes" id="UP001189429"/>
    </source>
</evidence>
<gene>
    <name evidence="2" type="ORF">PCOR1329_LOCUS56210</name>
</gene>
<proteinExistence type="predicted"/>
<dbReference type="PANTHER" id="PTHR13271">
    <property type="entry name" value="UNCHARACTERIZED PUTATIVE METHYLTRANSFERASE"/>
    <property type="match status" value="1"/>
</dbReference>
<dbReference type="Proteomes" id="UP001189429">
    <property type="component" value="Unassembled WGS sequence"/>
</dbReference>